<keyword evidence="2" id="KW-1185">Reference proteome</keyword>
<reference evidence="1 2" key="1">
    <citation type="journal article" date="2017" name="Curr. Biol.">
        <title>The Evolution of Venom by Co-option of Single-Copy Genes.</title>
        <authorList>
            <person name="Martinson E.O."/>
            <person name="Mrinalini"/>
            <person name="Kelkar Y.D."/>
            <person name="Chang C.H."/>
            <person name="Werren J.H."/>
        </authorList>
    </citation>
    <scope>NUCLEOTIDE SEQUENCE [LARGE SCALE GENOMIC DNA]</scope>
    <source>
        <strain evidence="1 2">Alberta</strain>
        <tissue evidence="1">Whole body</tissue>
    </source>
</reference>
<evidence type="ECO:0000313" key="1">
    <source>
        <dbReference type="EMBL" id="OXU31948.1"/>
    </source>
</evidence>
<sequence>MVETKVVEYRRGNPMVTLDLTLNAFFKICDLSWFACGPWLVGKLKATGPGRESSNGTEALSCPSKALRLHPGVKVVDWILMIAKRYVVPLHLAHPVCVSGSRLHGCIV</sequence>
<accession>A0A232FNB1</accession>
<evidence type="ECO:0000313" key="2">
    <source>
        <dbReference type="Proteomes" id="UP000215335"/>
    </source>
</evidence>
<name>A0A232FNB1_9HYME</name>
<proteinExistence type="predicted"/>
<dbReference type="AlphaFoldDB" id="A0A232FNB1"/>
<organism evidence="1 2">
    <name type="scientific">Trichomalopsis sarcophagae</name>
    <dbReference type="NCBI Taxonomy" id="543379"/>
    <lineage>
        <taxon>Eukaryota</taxon>
        <taxon>Metazoa</taxon>
        <taxon>Ecdysozoa</taxon>
        <taxon>Arthropoda</taxon>
        <taxon>Hexapoda</taxon>
        <taxon>Insecta</taxon>
        <taxon>Pterygota</taxon>
        <taxon>Neoptera</taxon>
        <taxon>Endopterygota</taxon>
        <taxon>Hymenoptera</taxon>
        <taxon>Apocrita</taxon>
        <taxon>Proctotrupomorpha</taxon>
        <taxon>Chalcidoidea</taxon>
        <taxon>Pteromalidae</taxon>
        <taxon>Pteromalinae</taxon>
        <taxon>Trichomalopsis</taxon>
    </lineage>
</organism>
<dbReference type="EMBL" id="NNAY01000015">
    <property type="protein sequence ID" value="OXU31948.1"/>
    <property type="molecule type" value="Genomic_DNA"/>
</dbReference>
<comment type="caution">
    <text evidence="1">The sequence shown here is derived from an EMBL/GenBank/DDBJ whole genome shotgun (WGS) entry which is preliminary data.</text>
</comment>
<protein>
    <submittedName>
        <fullName evidence="1">Uncharacterized protein</fullName>
    </submittedName>
</protein>
<gene>
    <name evidence="1" type="ORF">TSAR_010226</name>
</gene>
<dbReference type="Proteomes" id="UP000215335">
    <property type="component" value="Unassembled WGS sequence"/>
</dbReference>